<dbReference type="Gene3D" id="3.40.50.300">
    <property type="entry name" value="P-loop containing nucleotide triphosphate hydrolases"/>
    <property type="match status" value="1"/>
</dbReference>
<dbReference type="AlphaFoldDB" id="A0A9D2J2M9"/>
<protein>
    <submittedName>
        <fullName evidence="4">AAA family ATPase</fullName>
    </submittedName>
</protein>
<dbReference type="SUPFAM" id="SSF48452">
    <property type="entry name" value="TPR-like"/>
    <property type="match status" value="1"/>
</dbReference>
<dbReference type="SMART" id="SM00421">
    <property type="entry name" value="HTH_LUXR"/>
    <property type="match status" value="1"/>
</dbReference>
<dbReference type="InterPro" id="IPR000792">
    <property type="entry name" value="Tscrpt_reg_LuxR_C"/>
</dbReference>
<dbReference type="PROSITE" id="PS50043">
    <property type="entry name" value="HTH_LUXR_2"/>
    <property type="match status" value="1"/>
</dbReference>
<dbReference type="Gene3D" id="1.25.40.10">
    <property type="entry name" value="Tetratricopeptide repeat domain"/>
    <property type="match status" value="1"/>
</dbReference>
<dbReference type="EMBL" id="DXBY01000015">
    <property type="protein sequence ID" value="HIZ34268.1"/>
    <property type="molecule type" value="Genomic_DNA"/>
</dbReference>
<feature type="domain" description="HTH luxR-type" evidence="3">
    <location>
        <begin position="903"/>
        <end position="968"/>
    </location>
</feature>
<dbReference type="GO" id="GO:0004016">
    <property type="term" value="F:adenylate cyclase activity"/>
    <property type="evidence" value="ECO:0007669"/>
    <property type="project" value="TreeGrafter"/>
</dbReference>
<dbReference type="InterPro" id="IPR027417">
    <property type="entry name" value="P-loop_NTPase"/>
</dbReference>
<reference evidence="4" key="2">
    <citation type="submission" date="2021-04" db="EMBL/GenBank/DDBJ databases">
        <authorList>
            <person name="Gilroy R."/>
        </authorList>
    </citation>
    <scope>NUCLEOTIDE SEQUENCE</scope>
    <source>
        <strain evidence="4">ChiGjej4B4-7305</strain>
    </source>
</reference>
<evidence type="ECO:0000256" key="2">
    <source>
        <dbReference type="ARBA" id="ARBA00022840"/>
    </source>
</evidence>
<dbReference type="PRINTS" id="PR00038">
    <property type="entry name" value="HTHLUXR"/>
</dbReference>
<dbReference type="PANTHER" id="PTHR16305">
    <property type="entry name" value="TESTICULAR SOLUBLE ADENYLYL CYCLASE"/>
    <property type="match status" value="1"/>
</dbReference>
<dbReference type="CDD" id="cd06170">
    <property type="entry name" value="LuxR_C_like"/>
    <property type="match status" value="1"/>
</dbReference>
<dbReference type="GO" id="GO:0003677">
    <property type="term" value="F:DNA binding"/>
    <property type="evidence" value="ECO:0007669"/>
    <property type="project" value="InterPro"/>
</dbReference>
<dbReference type="InterPro" id="IPR036388">
    <property type="entry name" value="WH-like_DNA-bd_sf"/>
</dbReference>
<organism evidence="4 5">
    <name type="scientific">Candidatus Ruania gallistercoris</name>
    <dbReference type="NCBI Taxonomy" id="2838746"/>
    <lineage>
        <taxon>Bacteria</taxon>
        <taxon>Bacillati</taxon>
        <taxon>Actinomycetota</taxon>
        <taxon>Actinomycetes</taxon>
        <taxon>Micrococcales</taxon>
        <taxon>Ruaniaceae</taxon>
        <taxon>Ruania</taxon>
    </lineage>
</organism>
<dbReference type="GO" id="GO:0005737">
    <property type="term" value="C:cytoplasm"/>
    <property type="evidence" value="ECO:0007669"/>
    <property type="project" value="TreeGrafter"/>
</dbReference>
<dbReference type="InterPro" id="IPR016032">
    <property type="entry name" value="Sig_transdc_resp-reg_C-effctor"/>
</dbReference>
<sequence>MAQVGSQIALVARTEELARLRELWHGCRSGSAAAVLVPGEAGVGKTRLVSELAALADADGGLVLTGHCVGLGEAAPPYLPVVEVLEQVREVDADLVADFPVLTNLVSRSGSERDASQLQLFDAFLTLLTELAREQPVLLVIEDLHWADASTRDLLTFLLARMSDEAMTVVLTYRSDELHRRHPLRPLVSELGRMRRVERLTLEPFEPQAARHFIAALAELEGTAVTDSLVAEIAERSEGNAFFAEELLAGGDGDTAVAGPLADVLLGRIERLGGDAQRVVRVASVAGQSRIRHATMLAVTGLAEDALEAALRECVHHYVLVVAPDETYVFRHSLLREAVYADLLPGERRRVHAAFVDLLGRAQNSGWRGAQAHHATEAGDLPTALQARVGAAADAQQVGATADVLHHLEEALALWEAVPSPAELTGTEELALMVRAADAAVAVGRTERAAAFLRSALALADAGTDVVAAAGVRRRMAKVAYAEDDWAGGRELITAAWELIRDTPPGSERAWVLATRALGVGNEGQESHQDHRDVTEAAIADARAADDGGAEADALISLSFLLLREGDHDAAMAVLDQARTRAAAVGAFEVELRAYFNVTIGEFEAGRVTEAAEHVRRGLERAREEGLVWAIYGRELAWIAVQVLYAQGSWDEVAELASPPGEQAPDWLSIVLHASAAMLAASRGQWERAQLRLDSEVLRRHDGEPVKVLAYAIAEVATWQHRGRDATDQLEQMVAEVRASEETVPMSLLRIGALGISLAADTAIRARQVGQAEAAQDALAAAERFAACVADAREHSTTRARDWGPEAHAWLARADAELTRVHGDLDVSAWTAVVEAFDYGDVYQQAIARWRLAEALLAAGRIDDGDAALVAALATARDLGAAPLAGALESVARRYRRPVAGIRMVSTDLLTPRERSVLELVARGLTNRAVGSELFISEKTVSVHLSRAMAKLGAHSRTEAVALALRDGLIDG</sequence>
<accession>A0A9D2J2M9</accession>
<dbReference type="Gene3D" id="1.10.10.10">
    <property type="entry name" value="Winged helix-like DNA-binding domain superfamily/Winged helix DNA-binding domain"/>
    <property type="match status" value="1"/>
</dbReference>
<dbReference type="InterPro" id="IPR041664">
    <property type="entry name" value="AAA_16"/>
</dbReference>
<evidence type="ECO:0000256" key="1">
    <source>
        <dbReference type="ARBA" id="ARBA00022741"/>
    </source>
</evidence>
<proteinExistence type="predicted"/>
<evidence type="ECO:0000259" key="3">
    <source>
        <dbReference type="PROSITE" id="PS50043"/>
    </source>
</evidence>
<dbReference type="SUPFAM" id="SSF52540">
    <property type="entry name" value="P-loop containing nucleoside triphosphate hydrolases"/>
    <property type="match status" value="1"/>
</dbReference>
<dbReference type="Pfam" id="PF13191">
    <property type="entry name" value="AAA_16"/>
    <property type="match status" value="1"/>
</dbReference>
<dbReference type="PANTHER" id="PTHR16305:SF35">
    <property type="entry name" value="TRANSCRIPTIONAL ACTIVATOR DOMAIN"/>
    <property type="match status" value="1"/>
</dbReference>
<dbReference type="GO" id="GO:0005524">
    <property type="term" value="F:ATP binding"/>
    <property type="evidence" value="ECO:0007669"/>
    <property type="project" value="UniProtKB-KW"/>
</dbReference>
<keyword evidence="2" id="KW-0067">ATP-binding</keyword>
<dbReference type="Proteomes" id="UP000824037">
    <property type="component" value="Unassembled WGS sequence"/>
</dbReference>
<dbReference type="InterPro" id="IPR011990">
    <property type="entry name" value="TPR-like_helical_dom_sf"/>
</dbReference>
<evidence type="ECO:0000313" key="5">
    <source>
        <dbReference type="Proteomes" id="UP000824037"/>
    </source>
</evidence>
<dbReference type="GO" id="GO:0006355">
    <property type="term" value="P:regulation of DNA-templated transcription"/>
    <property type="evidence" value="ECO:0007669"/>
    <property type="project" value="InterPro"/>
</dbReference>
<dbReference type="Pfam" id="PF00196">
    <property type="entry name" value="GerE"/>
    <property type="match status" value="1"/>
</dbReference>
<dbReference type="PROSITE" id="PS00622">
    <property type="entry name" value="HTH_LUXR_1"/>
    <property type="match status" value="1"/>
</dbReference>
<name>A0A9D2J2M9_9MICO</name>
<comment type="caution">
    <text evidence="4">The sequence shown here is derived from an EMBL/GenBank/DDBJ whole genome shotgun (WGS) entry which is preliminary data.</text>
</comment>
<gene>
    <name evidence="4" type="ORF">H9815_00705</name>
</gene>
<evidence type="ECO:0000313" key="4">
    <source>
        <dbReference type="EMBL" id="HIZ34268.1"/>
    </source>
</evidence>
<reference evidence="4" key="1">
    <citation type="journal article" date="2021" name="PeerJ">
        <title>Extensive microbial diversity within the chicken gut microbiome revealed by metagenomics and culture.</title>
        <authorList>
            <person name="Gilroy R."/>
            <person name="Ravi A."/>
            <person name="Getino M."/>
            <person name="Pursley I."/>
            <person name="Horton D.L."/>
            <person name="Alikhan N.F."/>
            <person name="Baker D."/>
            <person name="Gharbi K."/>
            <person name="Hall N."/>
            <person name="Watson M."/>
            <person name="Adriaenssens E.M."/>
            <person name="Foster-Nyarko E."/>
            <person name="Jarju S."/>
            <person name="Secka A."/>
            <person name="Antonio M."/>
            <person name="Oren A."/>
            <person name="Chaudhuri R.R."/>
            <person name="La Ragione R."/>
            <person name="Hildebrand F."/>
            <person name="Pallen M.J."/>
        </authorList>
    </citation>
    <scope>NUCLEOTIDE SEQUENCE</scope>
    <source>
        <strain evidence="4">ChiGjej4B4-7305</strain>
    </source>
</reference>
<dbReference type="SUPFAM" id="SSF46894">
    <property type="entry name" value="C-terminal effector domain of the bipartite response regulators"/>
    <property type="match status" value="1"/>
</dbReference>
<keyword evidence="1" id="KW-0547">Nucleotide-binding</keyword>